<evidence type="ECO:0000256" key="1">
    <source>
        <dbReference type="SAM" id="Phobius"/>
    </source>
</evidence>
<comment type="caution">
    <text evidence="2">The sequence shown here is derived from an EMBL/GenBank/DDBJ whole genome shotgun (WGS) entry which is preliminary data.</text>
</comment>
<dbReference type="Proteomes" id="UP000034600">
    <property type="component" value="Unassembled WGS sequence"/>
</dbReference>
<organism evidence="2 3">
    <name type="scientific">Candidatus Jorgensenbacteria bacterium GW2011_GWC1_48_8</name>
    <dbReference type="NCBI Taxonomy" id="1618666"/>
    <lineage>
        <taxon>Bacteria</taxon>
        <taxon>Candidatus Joergenseniibacteriota</taxon>
    </lineage>
</organism>
<sequence length="87" mass="9862">MFILDNKMKINLGFLSKLKNKKPSRGGSKQFTFIALAFVMLVVVALFVIYSFTFLISEFNDVSGQQISPPPVPRFDIQGFEKLDLTK</sequence>
<reference evidence="2 3" key="1">
    <citation type="journal article" date="2015" name="Nature">
        <title>rRNA introns, odd ribosomes, and small enigmatic genomes across a large radiation of phyla.</title>
        <authorList>
            <person name="Brown C.T."/>
            <person name="Hug L.A."/>
            <person name="Thomas B.C."/>
            <person name="Sharon I."/>
            <person name="Castelle C.J."/>
            <person name="Singh A."/>
            <person name="Wilkins M.J."/>
            <person name="Williams K.H."/>
            <person name="Banfield J.F."/>
        </authorList>
    </citation>
    <scope>NUCLEOTIDE SEQUENCE [LARGE SCALE GENOMIC DNA]</scope>
</reference>
<feature type="transmembrane region" description="Helical" evidence="1">
    <location>
        <begin position="31"/>
        <end position="56"/>
    </location>
</feature>
<proteinExistence type="predicted"/>
<accession>A0A0G1UYI2</accession>
<gene>
    <name evidence="2" type="ORF">UY32_C0002G0060</name>
</gene>
<dbReference type="AlphaFoldDB" id="A0A0G1UYI2"/>
<dbReference type="EMBL" id="LCPO01000002">
    <property type="protein sequence ID" value="KKU99324.1"/>
    <property type="molecule type" value="Genomic_DNA"/>
</dbReference>
<keyword evidence="1" id="KW-0472">Membrane</keyword>
<keyword evidence="1" id="KW-0812">Transmembrane</keyword>
<name>A0A0G1UYI2_9BACT</name>
<protein>
    <submittedName>
        <fullName evidence="2">Uncharacterized protein</fullName>
    </submittedName>
</protein>
<evidence type="ECO:0000313" key="3">
    <source>
        <dbReference type="Proteomes" id="UP000034600"/>
    </source>
</evidence>
<evidence type="ECO:0000313" key="2">
    <source>
        <dbReference type="EMBL" id="KKU99324.1"/>
    </source>
</evidence>
<keyword evidence="1" id="KW-1133">Transmembrane helix</keyword>